<organism evidence="4 5">
    <name type="scientific">Phyllosticta citriasiana</name>
    <dbReference type="NCBI Taxonomy" id="595635"/>
    <lineage>
        <taxon>Eukaryota</taxon>
        <taxon>Fungi</taxon>
        <taxon>Dikarya</taxon>
        <taxon>Ascomycota</taxon>
        <taxon>Pezizomycotina</taxon>
        <taxon>Dothideomycetes</taxon>
        <taxon>Dothideomycetes incertae sedis</taxon>
        <taxon>Botryosphaeriales</taxon>
        <taxon>Phyllostictaceae</taxon>
        <taxon>Phyllosticta</taxon>
    </lineage>
</organism>
<keyword evidence="1" id="KW-0812">Transmembrane</keyword>
<feature type="transmembrane region" description="Helical" evidence="1">
    <location>
        <begin position="292"/>
        <end position="312"/>
    </location>
</feature>
<dbReference type="InterPro" id="IPR056336">
    <property type="entry name" value="YVC1_C"/>
</dbReference>
<accession>A0ABR1KYX3</accession>
<keyword evidence="1" id="KW-0472">Membrane</keyword>
<feature type="transmembrane region" description="Helical" evidence="1">
    <location>
        <begin position="267"/>
        <end position="285"/>
    </location>
</feature>
<evidence type="ECO:0000313" key="4">
    <source>
        <dbReference type="EMBL" id="KAK7523545.1"/>
    </source>
</evidence>
<feature type="transmembrane region" description="Helical" evidence="1">
    <location>
        <begin position="520"/>
        <end position="538"/>
    </location>
</feature>
<dbReference type="InterPro" id="IPR056337">
    <property type="entry name" value="LHD_YVC1"/>
</dbReference>
<dbReference type="EMBL" id="JBBPHU010000001">
    <property type="protein sequence ID" value="KAK7523545.1"/>
    <property type="molecule type" value="Genomic_DNA"/>
</dbReference>
<dbReference type="Pfam" id="PF23317">
    <property type="entry name" value="YVC1_C"/>
    <property type="match status" value="1"/>
</dbReference>
<evidence type="ECO:0000256" key="1">
    <source>
        <dbReference type="SAM" id="Phobius"/>
    </source>
</evidence>
<protein>
    <submittedName>
        <fullName evidence="4">Receptor-activated Ca2+-permeable cation channel</fullName>
    </submittedName>
</protein>
<keyword evidence="5" id="KW-1185">Reference proteome</keyword>
<dbReference type="PANTHER" id="PTHR35859:SF5">
    <property type="entry name" value="ION TRANSPORT DOMAIN-CONTAINING PROTEIN"/>
    <property type="match status" value="1"/>
</dbReference>
<feature type="transmembrane region" description="Helical" evidence="1">
    <location>
        <begin position="236"/>
        <end position="255"/>
    </location>
</feature>
<evidence type="ECO:0000259" key="3">
    <source>
        <dbReference type="Pfam" id="PF23317"/>
    </source>
</evidence>
<keyword evidence="1" id="KW-1133">Transmembrane helix</keyword>
<evidence type="ECO:0000259" key="2">
    <source>
        <dbReference type="Pfam" id="PF23190"/>
    </source>
</evidence>
<proteinExistence type="predicted"/>
<sequence>MVRWGRLMGFNTHDRRQRLRDEMQSLLPTRRGDMPPSPIPGKEVTKICLRLRHLLETVIPCEVEESLVTNARSHIITPHVVELARNAGGDEYKACVVFCLLIVKKWFSKQAILELWDSDLHDVRATACEVIAKHIIEGEEDNCYLLEDVLLKRYSYVIDGDDTAPANAIEKSVDLHALRVIGSSGYQRCISFLWKGWLVQDDEDPSRFVDWKKKGNTSYWAHIDPDRMRVPAYQNALQIIISVAFLALYTGSINTQNPGGDLDAVEGLLYIFTAGFVFDEVAKLWKVGRYYFSFWSAFNSTLYALLIVSFVTRMVALSHDWDSEPRKNFNTLSYNFLAFSAPMFWMRLLLYLDTFRFFGAMLVVLKVMMKESLIFFAMLFFVLIGFFQAFIGMDQVDEKITATTFIVQSMLAAILQSPEFEGFDNFAPPFGIILYYLFTFVVMVILLNILIALYNSAYEDITDNAVDEYMALLSQKTMQYVRAPDENVFIPPFNLIEIFFLVLPFEWWLDEKSYARLNDYVMGFIYSPLLFITAALETREAHKVKFNRKRGEADDDSMQEWEELAGEVDFEAEGWDKKCEEVAPEIGVEQAVVEIRQLRREISEVREMVSSMLQ</sequence>
<feature type="domain" description="Calcium channel YVC1-like C-terminal transmembrane" evidence="3">
    <location>
        <begin position="263"/>
        <end position="533"/>
    </location>
</feature>
<dbReference type="PANTHER" id="PTHR35859">
    <property type="entry name" value="NONSELECTIVE CATION CHANNEL PROTEIN"/>
    <property type="match status" value="1"/>
</dbReference>
<dbReference type="Proteomes" id="UP001363622">
    <property type="component" value="Unassembled WGS sequence"/>
</dbReference>
<feature type="transmembrane region" description="Helical" evidence="1">
    <location>
        <begin position="488"/>
        <end position="508"/>
    </location>
</feature>
<reference evidence="4 5" key="1">
    <citation type="submission" date="2024-04" db="EMBL/GenBank/DDBJ databases">
        <title>Phyllosticta paracitricarpa is synonymous to the EU quarantine fungus P. citricarpa based on phylogenomic analyses.</title>
        <authorList>
            <consortium name="Lawrence Berkeley National Laboratory"/>
            <person name="Van Ingen-Buijs V.A."/>
            <person name="Van Westerhoven A.C."/>
            <person name="Haridas S."/>
            <person name="Skiadas P."/>
            <person name="Martin F."/>
            <person name="Groenewald J.Z."/>
            <person name="Crous P.W."/>
            <person name="Seidl M.F."/>
        </authorList>
    </citation>
    <scope>NUCLEOTIDE SEQUENCE [LARGE SCALE GENOMIC DNA]</scope>
    <source>
        <strain evidence="4 5">CBS 123371</strain>
    </source>
</reference>
<feature type="domain" description="YVC1 N-terminal linker helical" evidence="2">
    <location>
        <begin position="44"/>
        <end position="223"/>
    </location>
</feature>
<dbReference type="InterPro" id="IPR052971">
    <property type="entry name" value="TRP_calcium_channel"/>
</dbReference>
<feature type="transmembrane region" description="Helical" evidence="1">
    <location>
        <begin position="373"/>
        <end position="391"/>
    </location>
</feature>
<evidence type="ECO:0000313" key="5">
    <source>
        <dbReference type="Proteomes" id="UP001363622"/>
    </source>
</evidence>
<feature type="transmembrane region" description="Helical" evidence="1">
    <location>
        <begin position="433"/>
        <end position="454"/>
    </location>
</feature>
<gene>
    <name evidence="4" type="ORF">IWZ03DRAFT_6117</name>
</gene>
<dbReference type="Pfam" id="PF23190">
    <property type="entry name" value="LHD_TRPY1"/>
    <property type="match status" value="1"/>
</dbReference>
<feature type="transmembrane region" description="Helical" evidence="1">
    <location>
        <begin position="332"/>
        <end position="352"/>
    </location>
</feature>
<name>A0ABR1KYX3_9PEZI</name>
<comment type="caution">
    <text evidence="4">The sequence shown here is derived from an EMBL/GenBank/DDBJ whole genome shotgun (WGS) entry which is preliminary data.</text>
</comment>
<keyword evidence="4" id="KW-0675">Receptor</keyword>